<feature type="transmembrane region" description="Helical" evidence="11">
    <location>
        <begin position="78"/>
        <end position="101"/>
    </location>
</feature>
<evidence type="ECO:0000256" key="4">
    <source>
        <dbReference type="ARBA" id="ARBA00022989"/>
    </source>
</evidence>
<dbReference type="PANTHER" id="PTHR24246:SF27">
    <property type="entry name" value="ADENOSINE RECEPTOR, ISOFORM A"/>
    <property type="match status" value="1"/>
</dbReference>
<feature type="transmembrane region" description="Helical" evidence="11">
    <location>
        <begin position="37"/>
        <end position="57"/>
    </location>
</feature>
<dbReference type="Proteomes" id="UP001283361">
    <property type="component" value="Unassembled WGS sequence"/>
</dbReference>
<evidence type="ECO:0000256" key="9">
    <source>
        <dbReference type="ARBA" id="ARBA00023224"/>
    </source>
</evidence>
<dbReference type="GO" id="GO:0005886">
    <property type="term" value="C:plasma membrane"/>
    <property type="evidence" value="ECO:0007669"/>
    <property type="project" value="UniProtKB-SubCell"/>
</dbReference>
<feature type="transmembrane region" description="Helical" evidence="11">
    <location>
        <begin position="275"/>
        <end position="302"/>
    </location>
</feature>
<evidence type="ECO:0000313" key="13">
    <source>
        <dbReference type="EMBL" id="KAK3773941.1"/>
    </source>
</evidence>
<name>A0AAE1DKG2_9GAST</name>
<dbReference type="AlphaFoldDB" id="A0AAE1DKG2"/>
<evidence type="ECO:0000256" key="6">
    <source>
        <dbReference type="ARBA" id="ARBA00023136"/>
    </source>
</evidence>
<accession>A0AAE1DKG2</accession>
<feature type="transmembrane region" description="Helical" evidence="11">
    <location>
        <begin position="113"/>
        <end position="139"/>
    </location>
</feature>
<feature type="region of interest" description="Disordered" evidence="10">
    <location>
        <begin position="243"/>
        <end position="265"/>
    </location>
</feature>
<dbReference type="InterPro" id="IPR000276">
    <property type="entry name" value="GPCR_Rhodpsn"/>
</dbReference>
<protein>
    <recommendedName>
        <fullName evidence="12">G-protein coupled receptors family 1 profile domain-containing protein</fullName>
    </recommendedName>
</protein>
<evidence type="ECO:0000313" key="14">
    <source>
        <dbReference type="Proteomes" id="UP001283361"/>
    </source>
</evidence>
<reference evidence="13" key="1">
    <citation type="journal article" date="2023" name="G3 (Bethesda)">
        <title>A reference genome for the long-term kleptoplast-retaining sea slug Elysia crispata morphotype clarki.</title>
        <authorList>
            <person name="Eastman K.E."/>
            <person name="Pendleton A.L."/>
            <person name="Shaikh M.A."/>
            <person name="Suttiyut T."/>
            <person name="Ogas R."/>
            <person name="Tomko P."/>
            <person name="Gavelis G."/>
            <person name="Widhalm J.R."/>
            <person name="Wisecaver J.H."/>
        </authorList>
    </citation>
    <scope>NUCLEOTIDE SEQUENCE</scope>
    <source>
        <strain evidence="13">ECLA1</strain>
    </source>
</reference>
<dbReference type="PANTHER" id="PTHR24246">
    <property type="entry name" value="OLFACTORY RECEPTOR AND ADENOSINE RECEPTOR"/>
    <property type="match status" value="1"/>
</dbReference>
<evidence type="ECO:0000256" key="7">
    <source>
        <dbReference type="ARBA" id="ARBA00023170"/>
    </source>
</evidence>
<sequence length="358" mass="39005">MDQKNSTVDLSMPGAGLYIELITDAILSYTAVVLKMVLNPILGVVSVCANLTNMAVFSKMGLSNGVNQNFFILSLSDSLIAVTALVNSAAYVCQVILKVYGKTLGGSNTDAQIVYWAAFFAFPFGQNFSLITTVVIALVRCCCVAMPLRVKDVLTARRQLSAILLFSAISSSVYLYAFYPLRVEYGRDPEDNSTVAFMVDAVWVVYIGFNNATFFGGFIVVAVCATILSLSLYRSVRFRKSFSSGKTRTGSGLSPPHADAQTRARQRDARVVKTVVMVSFSFIICNLVTIIYLVLFLALSGFGPLGRFANANQFTLMITETFALVNATVNIFIYASYNTGYRATLSHMLGRNRTKIGG</sequence>
<evidence type="ECO:0000256" key="5">
    <source>
        <dbReference type="ARBA" id="ARBA00023040"/>
    </source>
</evidence>
<comment type="caution">
    <text evidence="13">The sequence shown here is derived from an EMBL/GenBank/DDBJ whole genome shotgun (WGS) entry which is preliminary data.</text>
</comment>
<dbReference type="GO" id="GO:0004930">
    <property type="term" value="F:G protein-coupled receptor activity"/>
    <property type="evidence" value="ECO:0007669"/>
    <property type="project" value="UniProtKB-KW"/>
</dbReference>
<keyword evidence="14" id="KW-1185">Reference proteome</keyword>
<evidence type="ECO:0000259" key="12">
    <source>
        <dbReference type="PROSITE" id="PS50262"/>
    </source>
</evidence>
<feature type="transmembrane region" description="Helical" evidence="11">
    <location>
        <begin position="160"/>
        <end position="179"/>
    </location>
</feature>
<gene>
    <name evidence="13" type="ORF">RRG08_013259</name>
</gene>
<evidence type="ECO:0000256" key="3">
    <source>
        <dbReference type="ARBA" id="ARBA00022692"/>
    </source>
</evidence>
<dbReference type="Gene3D" id="1.20.1070.10">
    <property type="entry name" value="Rhodopsin 7-helix transmembrane proteins"/>
    <property type="match status" value="1"/>
</dbReference>
<evidence type="ECO:0000256" key="1">
    <source>
        <dbReference type="ARBA" id="ARBA00004651"/>
    </source>
</evidence>
<keyword evidence="4 11" id="KW-1133">Transmembrane helix</keyword>
<keyword evidence="3 11" id="KW-0812">Transmembrane</keyword>
<evidence type="ECO:0000256" key="10">
    <source>
        <dbReference type="SAM" id="MobiDB-lite"/>
    </source>
</evidence>
<comment type="subcellular location">
    <subcellularLocation>
        <location evidence="1">Cell membrane</location>
        <topology evidence="1">Multi-pass membrane protein</topology>
    </subcellularLocation>
</comment>
<feature type="domain" description="G-protein coupled receptors family 1 profile" evidence="12">
    <location>
        <begin position="49"/>
        <end position="334"/>
    </location>
</feature>
<dbReference type="InterPro" id="IPR017452">
    <property type="entry name" value="GPCR_Rhodpsn_7TM"/>
</dbReference>
<organism evidence="13 14">
    <name type="scientific">Elysia crispata</name>
    <name type="common">lettuce slug</name>
    <dbReference type="NCBI Taxonomy" id="231223"/>
    <lineage>
        <taxon>Eukaryota</taxon>
        <taxon>Metazoa</taxon>
        <taxon>Spiralia</taxon>
        <taxon>Lophotrochozoa</taxon>
        <taxon>Mollusca</taxon>
        <taxon>Gastropoda</taxon>
        <taxon>Heterobranchia</taxon>
        <taxon>Euthyneura</taxon>
        <taxon>Panpulmonata</taxon>
        <taxon>Sacoglossa</taxon>
        <taxon>Placobranchoidea</taxon>
        <taxon>Plakobranchidae</taxon>
        <taxon>Elysia</taxon>
    </lineage>
</organism>
<keyword evidence="5" id="KW-0297">G-protein coupled receptor</keyword>
<evidence type="ECO:0000256" key="2">
    <source>
        <dbReference type="ARBA" id="ARBA00022475"/>
    </source>
</evidence>
<feature type="transmembrane region" description="Helical" evidence="11">
    <location>
        <begin position="212"/>
        <end position="233"/>
    </location>
</feature>
<proteinExistence type="predicted"/>
<keyword evidence="7" id="KW-0675">Receptor</keyword>
<evidence type="ECO:0000256" key="11">
    <source>
        <dbReference type="SAM" id="Phobius"/>
    </source>
</evidence>
<dbReference type="PROSITE" id="PS50262">
    <property type="entry name" value="G_PROTEIN_RECEP_F1_2"/>
    <property type="match status" value="1"/>
</dbReference>
<dbReference type="SUPFAM" id="SSF81321">
    <property type="entry name" value="Family A G protein-coupled receptor-like"/>
    <property type="match status" value="1"/>
</dbReference>
<feature type="transmembrane region" description="Helical" evidence="11">
    <location>
        <begin position="314"/>
        <end position="337"/>
    </location>
</feature>
<dbReference type="Pfam" id="PF00001">
    <property type="entry name" value="7tm_1"/>
    <property type="match status" value="1"/>
</dbReference>
<keyword evidence="9" id="KW-0807">Transducer</keyword>
<keyword evidence="6 11" id="KW-0472">Membrane</keyword>
<evidence type="ECO:0000256" key="8">
    <source>
        <dbReference type="ARBA" id="ARBA00023180"/>
    </source>
</evidence>
<dbReference type="EMBL" id="JAWDGP010003481">
    <property type="protein sequence ID" value="KAK3773941.1"/>
    <property type="molecule type" value="Genomic_DNA"/>
</dbReference>
<keyword evidence="8" id="KW-0325">Glycoprotein</keyword>
<feature type="compositionally biased region" description="Polar residues" evidence="10">
    <location>
        <begin position="243"/>
        <end position="252"/>
    </location>
</feature>
<keyword evidence="2" id="KW-1003">Cell membrane</keyword>